<feature type="compositionally biased region" description="Polar residues" evidence="2">
    <location>
        <begin position="235"/>
        <end position="254"/>
    </location>
</feature>
<evidence type="ECO:0000256" key="1">
    <source>
        <dbReference type="SAM" id="Coils"/>
    </source>
</evidence>
<dbReference type="EMBL" id="KN838295">
    <property type="protein sequence ID" value="KIJ22398.1"/>
    <property type="molecule type" value="Genomic_DNA"/>
</dbReference>
<evidence type="ECO:0000256" key="2">
    <source>
        <dbReference type="SAM" id="MobiDB-lite"/>
    </source>
</evidence>
<evidence type="ECO:0000313" key="3">
    <source>
        <dbReference type="EMBL" id="KIJ22398.1"/>
    </source>
</evidence>
<protein>
    <submittedName>
        <fullName evidence="3">Uncharacterized protein</fullName>
    </submittedName>
</protein>
<feature type="compositionally biased region" description="Polar residues" evidence="2">
    <location>
        <begin position="190"/>
        <end position="200"/>
    </location>
</feature>
<dbReference type="OrthoDB" id="3246731at2759"/>
<gene>
    <name evidence="3" type="ORF">M422DRAFT_277183</name>
</gene>
<dbReference type="HOGENOM" id="CLU_1008911_0_0_1"/>
<proteinExistence type="predicted"/>
<name>A0A0C9T106_SPHS4</name>
<keyword evidence="4" id="KW-1185">Reference proteome</keyword>
<keyword evidence="1" id="KW-0175">Coiled coil</keyword>
<feature type="region of interest" description="Disordered" evidence="2">
    <location>
        <begin position="190"/>
        <end position="276"/>
    </location>
</feature>
<reference evidence="3 4" key="1">
    <citation type="submission" date="2014-06" db="EMBL/GenBank/DDBJ databases">
        <title>Evolutionary Origins and Diversification of the Mycorrhizal Mutualists.</title>
        <authorList>
            <consortium name="DOE Joint Genome Institute"/>
            <consortium name="Mycorrhizal Genomics Consortium"/>
            <person name="Kohler A."/>
            <person name="Kuo A."/>
            <person name="Nagy L.G."/>
            <person name="Floudas D."/>
            <person name="Copeland A."/>
            <person name="Barry K.W."/>
            <person name="Cichocki N."/>
            <person name="Veneault-Fourrey C."/>
            <person name="LaButti K."/>
            <person name="Lindquist E.A."/>
            <person name="Lipzen A."/>
            <person name="Lundell T."/>
            <person name="Morin E."/>
            <person name="Murat C."/>
            <person name="Riley R."/>
            <person name="Ohm R."/>
            <person name="Sun H."/>
            <person name="Tunlid A."/>
            <person name="Henrissat B."/>
            <person name="Grigoriev I.V."/>
            <person name="Hibbett D.S."/>
            <person name="Martin F."/>
        </authorList>
    </citation>
    <scope>NUCLEOTIDE SEQUENCE [LARGE SCALE GENOMIC DNA]</scope>
    <source>
        <strain evidence="3 4">SS14</strain>
    </source>
</reference>
<accession>A0A0C9T106</accession>
<feature type="compositionally biased region" description="Low complexity" evidence="2">
    <location>
        <begin position="214"/>
        <end position="228"/>
    </location>
</feature>
<evidence type="ECO:0000313" key="4">
    <source>
        <dbReference type="Proteomes" id="UP000054279"/>
    </source>
</evidence>
<sequence>MISLASTSVLPDFEAKKELIRQDSKEARDWLYDKEVGSPYTFPGLYFPLSKMPLTIWQASPHTTNGNEQAHRTINRDGIGTSLLAAIFHVRTAKRKLNAVDEQLTALYQQVDELTESIQSLVQILQMMDRRSRDFNISAQRLQVLQHQYHEVCQEAETLGKSSSGTIEIRHFDLNSFLFDPSLIAHLSPIDQSQSAGSTSQAKKPRKPRKTRKVTSTTVSAATASQSSRTRKGTAASTLTPSQPVQLTSSQSVTVPAATFRPQSIPPASVPHCKTV</sequence>
<dbReference type="AlphaFoldDB" id="A0A0C9T106"/>
<feature type="compositionally biased region" description="Basic residues" evidence="2">
    <location>
        <begin position="203"/>
        <end position="213"/>
    </location>
</feature>
<dbReference type="Proteomes" id="UP000054279">
    <property type="component" value="Unassembled WGS sequence"/>
</dbReference>
<feature type="coiled-coil region" evidence="1">
    <location>
        <begin position="90"/>
        <end position="117"/>
    </location>
</feature>
<organism evidence="3 4">
    <name type="scientific">Sphaerobolus stellatus (strain SS14)</name>
    <dbReference type="NCBI Taxonomy" id="990650"/>
    <lineage>
        <taxon>Eukaryota</taxon>
        <taxon>Fungi</taxon>
        <taxon>Dikarya</taxon>
        <taxon>Basidiomycota</taxon>
        <taxon>Agaricomycotina</taxon>
        <taxon>Agaricomycetes</taxon>
        <taxon>Phallomycetidae</taxon>
        <taxon>Geastrales</taxon>
        <taxon>Sphaerobolaceae</taxon>
        <taxon>Sphaerobolus</taxon>
    </lineage>
</organism>